<dbReference type="EMBL" id="JACVVK020000138">
    <property type="protein sequence ID" value="KAK7489422.1"/>
    <property type="molecule type" value="Genomic_DNA"/>
</dbReference>
<protein>
    <submittedName>
        <fullName evidence="1">Uncharacterized protein</fullName>
    </submittedName>
</protein>
<evidence type="ECO:0000313" key="2">
    <source>
        <dbReference type="Proteomes" id="UP001519460"/>
    </source>
</evidence>
<accession>A0ABD0KQA9</accession>
<reference evidence="1 2" key="1">
    <citation type="journal article" date="2023" name="Sci. Data">
        <title>Genome assembly of the Korean intertidal mud-creeper Batillaria attramentaria.</title>
        <authorList>
            <person name="Patra A.K."/>
            <person name="Ho P.T."/>
            <person name="Jun S."/>
            <person name="Lee S.J."/>
            <person name="Kim Y."/>
            <person name="Won Y.J."/>
        </authorList>
    </citation>
    <scope>NUCLEOTIDE SEQUENCE [LARGE SCALE GENOMIC DNA]</scope>
    <source>
        <strain evidence="1">Wonlab-2016</strain>
    </source>
</reference>
<gene>
    <name evidence="1" type="ORF">BaRGS_00019366</name>
</gene>
<dbReference type="AlphaFoldDB" id="A0ABD0KQA9"/>
<evidence type="ECO:0000313" key="1">
    <source>
        <dbReference type="EMBL" id="KAK7489422.1"/>
    </source>
</evidence>
<dbReference type="Proteomes" id="UP001519460">
    <property type="component" value="Unassembled WGS sequence"/>
</dbReference>
<feature type="non-terminal residue" evidence="1">
    <location>
        <position position="1"/>
    </location>
</feature>
<proteinExistence type="predicted"/>
<keyword evidence="2" id="KW-1185">Reference proteome</keyword>
<comment type="caution">
    <text evidence="1">The sequence shown here is derived from an EMBL/GenBank/DDBJ whole genome shotgun (WGS) entry which is preliminary data.</text>
</comment>
<name>A0ABD0KQA9_9CAEN</name>
<sequence>SLSCTEGIIGVDMKWRAASLATRAVMKRARRRNPIIISRLSRCGTRACFAPRSSEVK</sequence>
<organism evidence="1 2">
    <name type="scientific">Batillaria attramentaria</name>
    <dbReference type="NCBI Taxonomy" id="370345"/>
    <lineage>
        <taxon>Eukaryota</taxon>
        <taxon>Metazoa</taxon>
        <taxon>Spiralia</taxon>
        <taxon>Lophotrochozoa</taxon>
        <taxon>Mollusca</taxon>
        <taxon>Gastropoda</taxon>
        <taxon>Caenogastropoda</taxon>
        <taxon>Sorbeoconcha</taxon>
        <taxon>Cerithioidea</taxon>
        <taxon>Batillariidae</taxon>
        <taxon>Batillaria</taxon>
    </lineage>
</organism>